<dbReference type="InterPro" id="IPR051722">
    <property type="entry name" value="Endocytosis_PI4K-reg_protein"/>
</dbReference>
<evidence type="ECO:0000256" key="3">
    <source>
        <dbReference type="PROSITE-ProRule" id="PRU00339"/>
    </source>
</evidence>
<dbReference type="Gene3D" id="1.25.40.10">
    <property type="entry name" value="Tetratricopeptide repeat domain"/>
    <property type="match status" value="3"/>
</dbReference>
<evidence type="ECO:0000256" key="1">
    <source>
        <dbReference type="ARBA" id="ARBA00002550"/>
    </source>
</evidence>
<dbReference type="Pfam" id="PF13181">
    <property type="entry name" value="TPR_8"/>
    <property type="match status" value="1"/>
</dbReference>
<dbReference type="GeneID" id="16068963"/>
<comment type="function">
    <text evidence="1">Involved in endocytosis.</text>
</comment>
<keyword evidence="6" id="KW-1185">Reference proteome</keyword>
<dbReference type="RefSeq" id="XP_004988433.1">
    <property type="nucleotide sequence ID" value="XM_004988376.1"/>
</dbReference>
<evidence type="ECO:0000313" key="5">
    <source>
        <dbReference type="EMBL" id="EGD80108.1"/>
    </source>
</evidence>
<feature type="compositionally biased region" description="Polar residues" evidence="4">
    <location>
        <begin position="82"/>
        <end position="97"/>
    </location>
</feature>
<reference evidence="5" key="1">
    <citation type="submission" date="2009-08" db="EMBL/GenBank/DDBJ databases">
        <title>Annotation of Salpingoeca rosetta.</title>
        <authorList>
            <consortium name="The Broad Institute Genome Sequencing Platform"/>
            <person name="Russ C."/>
            <person name="Cuomo C."/>
            <person name="Burger G."/>
            <person name="Gray M.W."/>
            <person name="Holland P.W.H."/>
            <person name="King N."/>
            <person name="Lang F.B.F."/>
            <person name="Roger A.J."/>
            <person name="Ruiz-Trillo I."/>
            <person name="Young S.K."/>
            <person name="Zeng Q."/>
            <person name="Gargeya S."/>
            <person name="Alvarado L."/>
            <person name="Berlin A."/>
            <person name="Chapman S.B."/>
            <person name="Chen Z."/>
            <person name="Freedman E."/>
            <person name="Gellesch M."/>
            <person name="Goldberg J."/>
            <person name="Griggs A."/>
            <person name="Gujja S."/>
            <person name="Heilman E."/>
            <person name="Heiman D."/>
            <person name="Howarth C."/>
            <person name="Mehta T."/>
            <person name="Neiman D."/>
            <person name="Pearson M."/>
            <person name="Roberts A."/>
            <person name="Saif S."/>
            <person name="Shea T."/>
            <person name="Shenoy N."/>
            <person name="Sisk P."/>
            <person name="Stolte C."/>
            <person name="Sykes S."/>
            <person name="White J."/>
            <person name="Yandava C."/>
            <person name="Haas B."/>
            <person name="Nusbaum C."/>
            <person name="Birren B."/>
        </authorList>
    </citation>
    <scope>NUCLEOTIDE SEQUENCE [LARGE SCALE GENOMIC DNA]</scope>
    <source>
        <strain evidence="5">ATCC 50818</strain>
    </source>
</reference>
<keyword evidence="3" id="KW-0802">TPR repeat</keyword>
<feature type="region of interest" description="Disordered" evidence="4">
    <location>
        <begin position="80"/>
        <end position="136"/>
    </location>
</feature>
<evidence type="ECO:0000256" key="2">
    <source>
        <dbReference type="ARBA" id="ARBA00038251"/>
    </source>
</evidence>
<dbReference type="EMBL" id="GL832990">
    <property type="protein sequence ID" value="EGD80108.1"/>
    <property type="molecule type" value="Genomic_DNA"/>
</dbReference>
<dbReference type="AlphaFoldDB" id="F2UR53"/>
<dbReference type="PANTHER" id="PTHR23083:SF464">
    <property type="entry name" value="TETRATRICOPEPTIDE REPEAT DOMAIN 7, ISOFORM A"/>
    <property type="match status" value="1"/>
</dbReference>
<sequence>MSGSVGASDDKRGSTKGGSLLLAEIDQHRLFGRYASLRAASHTLPSSSVAQAQSLRNLILGECELEQYVLQEQEQAALRSAIAQSGSPDQDQASSSHVHLLVQDESTPDGQRRSVSRKHSRSSSMSGSGSASSAKEKHCLQVAGRYFKDVIATNKNENDLLARSSRALENADIFVRLYDCIMLLLNICGLHDQAVEVLERAIAATYGADNFHLWMLLGAELERTDRHKHAIAVYHQCALDHTTTHPARVCEALTAAAKASLFLGTQRASQDAIQADLRKARTASTTQQQRHATDQLAAATHLLEYRSLHDAAQQAAALKAAKTALSSIDDDLKTADDMYLEALTLAHARATDDAVGAVWSCLSLCPTHRQGLQLFALLLTAKRNLDEALSVCHQTLELFPTDVVSMRIAGHTTHALEGPRGALSAYKTFFASMNTMMRDAMKAGRPFQPLGPSSIGADTLTGRVRDAIEHLEQALTFDEHDVTSLVELGMCQHSLGEADMAENRLQHALRIDPTHAEAHRALATLLQERGATDDAVQCMLHALQLGAHQPILPYHTLTCCPFLT</sequence>
<dbReference type="SMART" id="SM00028">
    <property type="entry name" value="TPR"/>
    <property type="match status" value="4"/>
</dbReference>
<dbReference type="InParanoid" id="F2UR53"/>
<proteinExistence type="inferred from homology"/>
<name>F2UR53_SALR5</name>
<protein>
    <submittedName>
        <fullName evidence="5">Uncharacterized protein</fullName>
    </submittedName>
</protein>
<gene>
    <name evidence="5" type="ORF">PTSG_13035</name>
</gene>
<dbReference type="Proteomes" id="UP000007799">
    <property type="component" value="Unassembled WGS sequence"/>
</dbReference>
<dbReference type="KEGG" id="sre:PTSG_13035"/>
<accession>F2UR53</accession>
<evidence type="ECO:0000313" key="6">
    <source>
        <dbReference type="Proteomes" id="UP000007799"/>
    </source>
</evidence>
<organism evidence="6">
    <name type="scientific">Salpingoeca rosetta (strain ATCC 50818 / BSB-021)</name>
    <dbReference type="NCBI Taxonomy" id="946362"/>
    <lineage>
        <taxon>Eukaryota</taxon>
        <taxon>Choanoflagellata</taxon>
        <taxon>Craspedida</taxon>
        <taxon>Salpingoecidae</taxon>
        <taxon>Salpingoeca</taxon>
    </lineage>
</organism>
<comment type="similarity">
    <text evidence="2">Belongs to the YPP1 family.</text>
</comment>
<feature type="compositionally biased region" description="Low complexity" evidence="4">
    <location>
        <begin position="122"/>
        <end position="133"/>
    </location>
</feature>
<evidence type="ECO:0000256" key="4">
    <source>
        <dbReference type="SAM" id="MobiDB-lite"/>
    </source>
</evidence>
<feature type="repeat" description="TPR" evidence="3">
    <location>
        <begin position="482"/>
        <end position="515"/>
    </location>
</feature>
<dbReference type="PROSITE" id="PS50005">
    <property type="entry name" value="TPR"/>
    <property type="match status" value="1"/>
</dbReference>
<dbReference type="InterPro" id="IPR019734">
    <property type="entry name" value="TPR_rpt"/>
</dbReference>
<dbReference type="SUPFAM" id="SSF48452">
    <property type="entry name" value="TPR-like"/>
    <property type="match status" value="2"/>
</dbReference>
<dbReference type="OrthoDB" id="29013at2759"/>
<dbReference type="PANTHER" id="PTHR23083">
    <property type="entry name" value="TETRATRICOPEPTIDE REPEAT PROTEIN, TPR"/>
    <property type="match status" value="1"/>
</dbReference>
<dbReference type="STRING" id="946362.F2UR53"/>
<dbReference type="FunCoup" id="F2UR53">
    <property type="interactions" value="485"/>
</dbReference>
<dbReference type="InterPro" id="IPR011990">
    <property type="entry name" value="TPR-like_helical_dom_sf"/>
</dbReference>